<dbReference type="InterPro" id="IPR000683">
    <property type="entry name" value="Gfo/Idh/MocA-like_OxRdtase_N"/>
</dbReference>
<dbReference type="SUPFAM" id="SSF51735">
    <property type="entry name" value="NAD(P)-binding Rossmann-fold domains"/>
    <property type="match status" value="1"/>
</dbReference>
<evidence type="ECO:0000313" key="6">
    <source>
        <dbReference type="Proteomes" id="UP000198711"/>
    </source>
</evidence>
<dbReference type="GO" id="GO:0016491">
    <property type="term" value="F:oxidoreductase activity"/>
    <property type="evidence" value="ECO:0007669"/>
    <property type="project" value="UniProtKB-KW"/>
</dbReference>
<sequence length="347" mass="39407">MQQIRTALLSFGMSGRVFHAPFIHLHPGLELYGVWERTKSASLEFYPGIRIFRSLEELLADESIELVIVNTPTNTHFEYTKKVLEAGKHAVVEKAFTTSVAEAIELQQLAAQQHKKISVFQNRRWDSDFKTVKKIVEEGWLGDITEAEFHFDRYKEELSPKMHKEIPGPGAGVLNDLGPHLIDQALFLFGMPDAMFADIRITRPVSQVDDYFELLLYYKTMRVRLKAGYLVREPLPSFIVHGHKGSFIKTRADVQEADLIENKKPGGTDWGTEPVSEEGLLHTEKNGKIIRERIHTLQGNYYAYYEAVYHAIIQNTEMPVTVQDGINVVRIIEAAVQSSAAGKLIQL</sequence>
<feature type="domain" description="Gfo/Idh/MocA-like oxidoreductase C-terminal" evidence="4">
    <location>
        <begin position="133"/>
        <end position="346"/>
    </location>
</feature>
<evidence type="ECO:0000256" key="1">
    <source>
        <dbReference type="ARBA" id="ARBA00010928"/>
    </source>
</evidence>
<proteinExistence type="inferred from homology"/>
<comment type="similarity">
    <text evidence="1">Belongs to the Gfo/Idh/MocA family.</text>
</comment>
<name>A0A8X8IDR7_9BACT</name>
<keyword evidence="2" id="KW-0560">Oxidoreductase</keyword>
<evidence type="ECO:0000259" key="3">
    <source>
        <dbReference type="Pfam" id="PF01408"/>
    </source>
</evidence>
<gene>
    <name evidence="5" type="ORF">SAMN05444410_101469</name>
</gene>
<comment type="caution">
    <text evidence="5">The sequence shown here is derived from an EMBL/GenBank/DDBJ whole genome shotgun (WGS) entry which is preliminary data.</text>
</comment>
<evidence type="ECO:0000256" key="2">
    <source>
        <dbReference type="ARBA" id="ARBA00023002"/>
    </source>
</evidence>
<organism evidence="5 6">
    <name type="scientific">Hydrobacter penzbergensis</name>
    <dbReference type="NCBI Taxonomy" id="1235997"/>
    <lineage>
        <taxon>Bacteria</taxon>
        <taxon>Pseudomonadati</taxon>
        <taxon>Bacteroidota</taxon>
        <taxon>Chitinophagia</taxon>
        <taxon>Chitinophagales</taxon>
        <taxon>Chitinophagaceae</taxon>
        <taxon>Hydrobacter</taxon>
    </lineage>
</organism>
<protein>
    <submittedName>
        <fullName evidence="5">Predicted dehydrogenase</fullName>
    </submittedName>
</protein>
<reference evidence="5 6" key="1">
    <citation type="submission" date="2016-10" db="EMBL/GenBank/DDBJ databases">
        <authorList>
            <person name="Varghese N."/>
            <person name="Submissions S."/>
        </authorList>
    </citation>
    <scope>NUCLEOTIDE SEQUENCE [LARGE SCALE GENOMIC DNA]</scope>
    <source>
        <strain evidence="5 6">DSM 25353</strain>
    </source>
</reference>
<dbReference type="InterPro" id="IPR051317">
    <property type="entry name" value="Gfo/Idh/MocA_oxidoreduct"/>
</dbReference>
<dbReference type="Gene3D" id="3.40.50.720">
    <property type="entry name" value="NAD(P)-binding Rossmann-like Domain"/>
    <property type="match status" value="1"/>
</dbReference>
<dbReference type="PANTHER" id="PTHR43708">
    <property type="entry name" value="CONSERVED EXPRESSED OXIDOREDUCTASE (EUROFUNG)"/>
    <property type="match status" value="1"/>
</dbReference>
<feature type="domain" description="Gfo/Idh/MocA-like oxidoreductase N-terminal" evidence="3">
    <location>
        <begin position="6"/>
        <end position="119"/>
    </location>
</feature>
<dbReference type="PANTHER" id="PTHR43708:SF5">
    <property type="entry name" value="CONSERVED EXPRESSED OXIDOREDUCTASE (EUROFUNG)-RELATED"/>
    <property type="match status" value="1"/>
</dbReference>
<dbReference type="Pfam" id="PF01408">
    <property type="entry name" value="GFO_IDH_MocA"/>
    <property type="match status" value="1"/>
</dbReference>
<dbReference type="InterPro" id="IPR036291">
    <property type="entry name" value="NAD(P)-bd_dom_sf"/>
</dbReference>
<dbReference type="Gene3D" id="3.30.360.10">
    <property type="entry name" value="Dihydrodipicolinate Reductase, domain 2"/>
    <property type="match status" value="1"/>
</dbReference>
<evidence type="ECO:0000259" key="4">
    <source>
        <dbReference type="Pfam" id="PF02894"/>
    </source>
</evidence>
<keyword evidence="6" id="KW-1185">Reference proteome</keyword>
<dbReference type="Proteomes" id="UP000198711">
    <property type="component" value="Unassembled WGS sequence"/>
</dbReference>
<accession>A0A8X8IDR7</accession>
<evidence type="ECO:0000313" key="5">
    <source>
        <dbReference type="EMBL" id="SDW19105.1"/>
    </source>
</evidence>
<dbReference type="Pfam" id="PF02894">
    <property type="entry name" value="GFO_IDH_MocA_C"/>
    <property type="match status" value="1"/>
</dbReference>
<dbReference type="GO" id="GO:0000166">
    <property type="term" value="F:nucleotide binding"/>
    <property type="evidence" value="ECO:0007669"/>
    <property type="project" value="InterPro"/>
</dbReference>
<dbReference type="InterPro" id="IPR004104">
    <property type="entry name" value="Gfo/Idh/MocA-like_OxRdtase_C"/>
</dbReference>
<dbReference type="EMBL" id="FNNO01000001">
    <property type="protein sequence ID" value="SDW19105.1"/>
    <property type="molecule type" value="Genomic_DNA"/>
</dbReference>
<dbReference type="AlphaFoldDB" id="A0A8X8IDR7"/>
<dbReference type="RefSeq" id="WP_092721603.1">
    <property type="nucleotide sequence ID" value="NZ_FNNO01000001.1"/>
</dbReference>